<evidence type="ECO:0000259" key="1">
    <source>
        <dbReference type="Pfam" id="PF24764"/>
    </source>
</evidence>
<keyword evidence="3" id="KW-1185">Reference proteome</keyword>
<dbReference type="InterPro" id="IPR058913">
    <property type="entry name" value="Integrase_dom_put"/>
</dbReference>
<evidence type="ECO:0000313" key="2">
    <source>
        <dbReference type="EMBL" id="KAF9440222.1"/>
    </source>
</evidence>
<dbReference type="AlphaFoldDB" id="A0A9P5WXE4"/>
<feature type="non-terminal residue" evidence="2">
    <location>
        <position position="1"/>
    </location>
</feature>
<dbReference type="OrthoDB" id="3013454at2759"/>
<feature type="domain" description="Integrase core" evidence="1">
    <location>
        <begin position="9"/>
        <end position="55"/>
    </location>
</feature>
<sequence length="66" mass="7776">FKKKKKRLHSLDQRNPGHLWLLHYLFLESINNDCMDFQGNWNHHPISGQGHNLSPMVHSEIITQST</sequence>
<dbReference type="Pfam" id="PF24764">
    <property type="entry name" value="rva_4"/>
    <property type="match status" value="1"/>
</dbReference>
<organism evidence="2 3">
    <name type="scientific">Macrolepiota fuliginosa MF-IS2</name>
    <dbReference type="NCBI Taxonomy" id="1400762"/>
    <lineage>
        <taxon>Eukaryota</taxon>
        <taxon>Fungi</taxon>
        <taxon>Dikarya</taxon>
        <taxon>Basidiomycota</taxon>
        <taxon>Agaricomycotina</taxon>
        <taxon>Agaricomycetes</taxon>
        <taxon>Agaricomycetidae</taxon>
        <taxon>Agaricales</taxon>
        <taxon>Agaricineae</taxon>
        <taxon>Agaricaceae</taxon>
        <taxon>Macrolepiota</taxon>
    </lineage>
</organism>
<comment type="caution">
    <text evidence="2">The sequence shown here is derived from an EMBL/GenBank/DDBJ whole genome shotgun (WGS) entry which is preliminary data.</text>
</comment>
<proteinExistence type="predicted"/>
<protein>
    <recommendedName>
        <fullName evidence="1">Integrase core domain-containing protein</fullName>
    </recommendedName>
</protein>
<reference evidence="2" key="1">
    <citation type="submission" date="2020-11" db="EMBL/GenBank/DDBJ databases">
        <authorList>
            <consortium name="DOE Joint Genome Institute"/>
            <person name="Ahrendt S."/>
            <person name="Riley R."/>
            <person name="Andreopoulos W."/>
            <person name="Labutti K."/>
            <person name="Pangilinan J."/>
            <person name="Ruiz-Duenas F.J."/>
            <person name="Barrasa J.M."/>
            <person name="Sanchez-Garcia M."/>
            <person name="Camarero S."/>
            <person name="Miyauchi S."/>
            <person name="Serrano A."/>
            <person name="Linde D."/>
            <person name="Babiker R."/>
            <person name="Drula E."/>
            <person name="Ayuso-Fernandez I."/>
            <person name="Pacheco R."/>
            <person name="Padilla G."/>
            <person name="Ferreira P."/>
            <person name="Barriuso J."/>
            <person name="Kellner H."/>
            <person name="Castanera R."/>
            <person name="Alfaro M."/>
            <person name="Ramirez L."/>
            <person name="Pisabarro A.G."/>
            <person name="Kuo A."/>
            <person name="Tritt A."/>
            <person name="Lipzen A."/>
            <person name="He G."/>
            <person name="Yan M."/>
            <person name="Ng V."/>
            <person name="Cullen D."/>
            <person name="Martin F."/>
            <person name="Rosso M.-N."/>
            <person name="Henrissat B."/>
            <person name="Hibbett D."/>
            <person name="Martinez A.T."/>
            <person name="Grigoriev I.V."/>
        </authorList>
    </citation>
    <scope>NUCLEOTIDE SEQUENCE</scope>
    <source>
        <strain evidence="2">MF-IS2</strain>
    </source>
</reference>
<dbReference type="EMBL" id="MU152732">
    <property type="protein sequence ID" value="KAF9440222.1"/>
    <property type="molecule type" value="Genomic_DNA"/>
</dbReference>
<evidence type="ECO:0000313" key="3">
    <source>
        <dbReference type="Proteomes" id="UP000807342"/>
    </source>
</evidence>
<accession>A0A9P5WXE4</accession>
<name>A0A9P5WXE4_9AGAR</name>
<dbReference type="Proteomes" id="UP000807342">
    <property type="component" value="Unassembled WGS sequence"/>
</dbReference>
<gene>
    <name evidence="2" type="ORF">P691DRAFT_688404</name>
</gene>